<keyword evidence="9" id="KW-0997">Cell inner membrane</keyword>
<feature type="transmembrane region" description="Helical" evidence="9">
    <location>
        <begin position="12"/>
        <end position="30"/>
    </location>
</feature>
<dbReference type="Pfam" id="PF01235">
    <property type="entry name" value="Na_Ala_symp"/>
    <property type="match status" value="1"/>
</dbReference>
<reference evidence="10 11" key="1">
    <citation type="submission" date="2014-06" db="EMBL/GenBank/DDBJ databases">
        <title>Whole Genome Sequences of Three Symbiotic Endozoicomonas Bacteria.</title>
        <authorList>
            <person name="Neave M.J."/>
            <person name="Apprill A."/>
            <person name="Voolstra C.R."/>
        </authorList>
    </citation>
    <scope>NUCLEOTIDE SEQUENCE [LARGE SCALE GENOMIC DNA]</scope>
    <source>
        <strain evidence="10 11">DSM 25634</strain>
    </source>
</reference>
<dbReference type="OrthoDB" id="9806926at2"/>
<keyword evidence="5 9" id="KW-0812">Transmembrane</keyword>
<dbReference type="GO" id="GO:0005886">
    <property type="term" value="C:plasma membrane"/>
    <property type="evidence" value="ECO:0007669"/>
    <property type="project" value="UniProtKB-SubCell"/>
</dbReference>
<comment type="caution">
    <text evidence="10">The sequence shown here is derived from an EMBL/GenBank/DDBJ whole genome shotgun (WGS) entry which is preliminary data.</text>
</comment>
<evidence type="ECO:0000256" key="9">
    <source>
        <dbReference type="RuleBase" id="RU363064"/>
    </source>
</evidence>
<name>A0A081NEL6_9GAMM</name>
<dbReference type="PANTHER" id="PTHR30330">
    <property type="entry name" value="AGSS FAMILY TRANSPORTER, SODIUM-ALANINE"/>
    <property type="match status" value="1"/>
</dbReference>
<evidence type="ECO:0000313" key="11">
    <source>
        <dbReference type="Proteomes" id="UP000028073"/>
    </source>
</evidence>
<evidence type="ECO:0000256" key="4">
    <source>
        <dbReference type="ARBA" id="ARBA00022475"/>
    </source>
</evidence>
<evidence type="ECO:0000256" key="1">
    <source>
        <dbReference type="ARBA" id="ARBA00004651"/>
    </source>
</evidence>
<feature type="transmembrane region" description="Helical" evidence="9">
    <location>
        <begin position="415"/>
        <end position="435"/>
    </location>
</feature>
<gene>
    <name evidence="10" type="ORF">GZ78_19745</name>
</gene>
<feature type="transmembrane region" description="Helical" evidence="9">
    <location>
        <begin position="388"/>
        <end position="409"/>
    </location>
</feature>
<keyword evidence="11" id="KW-1185">Reference proteome</keyword>
<feature type="transmembrane region" description="Helical" evidence="9">
    <location>
        <begin position="138"/>
        <end position="159"/>
    </location>
</feature>
<evidence type="ECO:0000256" key="8">
    <source>
        <dbReference type="ARBA" id="ARBA00023136"/>
    </source>
</evidence>
<feature type="transmembrane region" description="Helical" evidence="9">
    <location>
        <begin position="301"/>
        <end position="322"/>
    </location>
</feature>
<comment type="similarity">
    <text evidence="2 9">Belongs to the alanine or glycine:cation symporter (AGCS) (TC 2.A.25) family.</text>
</comment>
<comment type="subcellular location">
    <subcellularLocation>
        <location evidence="9">Cell inner membrane</location>
        <topology evidence="9">Multi-pass membrane protein</topology>
    </subcellularLocation>
    <subcellularLocation>
        <location evidence="1">Cell membrane</location>
        <topology evidence="1">Multi-pass membrane protein</topology>
    </subcellularLocation>
</comment>
<keyword evidence="4" id="KW-1003">Cell membrane</keyword>
<dbReference type="PRINTS" id="PR00175">
    <property type="entry name" value="NAALASMPORT"/>
</dbReference>
<dbReference type="Gene3D" id="1.20.1740.10">
    <property type="entry name" value="Amino acid/polyamine transporter I"/>
    <property type="match status" value="1"/>
</dbReference>
<dbReference type="Proteomes" id="UP000028073">
    <property type="component" value="Unassembled WGS sequence"/>
</dbReference>
<dbReference type="NCBIfam" id="TIGR00835">
    <property type="entry name" value="agcS"/>
    <property type="match status" value="1"/>
</dbReference>
<sequence length="490" mass="52089">MNDFIAASNNILWGSVLIYLLLGAGIFFTIRTRFVQFRRFGLAAKTMMGSRATTSDRQISAFQAFCTSLAARIGTGNMAGVAVAIYLGGPGAIFWMWLIALLGMATSFAENILAQIYKTNNGDGTYRGGPAYYMQKALGQRWMGIAFSISLIIAFGFAFNSVQSNSIAAAFAGYGIAPEYIGIGLALVSGVIIFGGIRSISKVAEMIVPIMALSYLAVALVVVAMNISELPAIFSLVFKSAFGLETAMGGGVGYMVSQAMMQGIKRGLFSNEAGMGSAPNAAATAHSTHPVNQGMMGMLGVFLDTIVVCTATAAIILMSGMLEPGSGLTGVELTQAALSNEIGPLGGHFVALAILLFAFTSIIANYYYGESNLLFIKNSKPLLMVYRLAVLGMVFWGAIGNLPTVWAFADLSMGTMALINIAAILLLSGIVVQVLKDFDEQIADGVIPVFNRKKFPFLDRTMDKDVWQEHNTGDAQPASVEQVKARLATE</sequence>
<feature type="transmembrane region" description="Helical" evidence="9">
    <location>
        <begin position="69"/>
        <end position="88"/>
    </location>
</feature>
<feature type="transmembrane region" description="Helical" evidence="9">
    <location>
        <begin position="171"/>
        <end position="194"/>
    </location>
</feature>
<evidence type="ECO:0000313" key="10">
    <source>
        <dbReference type="EMBL" id="KEQ16889.1"/>
    </source>
</evidence>
<evidence type="ECO:0000256" key="3">
    <source>
        <dbReference type="ARBA" id="ARBA00022448"/>
    </source>
</evidence>
<dbReference type="PANTHER" id="PTHR30330:SF1">
    <property type="entry name" value="AMINO-ACID CARRIER PROTEIN ALST"/>
    <property type="match status" value="1"/>
</dbReference>
<dbReference type="eggNOG" id="COG1115">
    <property type="taxonomic scope" value="Bacteria"/>
</dbReference>
<evidence type="ECO:0000256" key="2">
    <source>
        <dbReference type="ARBA" id="ARBA00009261"/>
    </source>
</evidence>
<feature type="transmembrane region" description="Helical" evidence="9">
    <location>
        <begin position="94"/>
        <end position="117"/>
    </location>
</feature>
<feature type="transmembrane region" description="Helical" evidence="9">
    <location>
        <begin position="342"/>
        <end position="368"/>
    </location>
</feature>
<organism evidence="10 11">
    <name type="scientific">Endozoicomonas numazuensis</name>
    <dbReference type="NCBI Taxonomy" id="1137799"/>
    <lineage>
        <taxon>Bacteria</taxon>
        <taxon>Pseudomonadati</taxon>
        <taxon>Pseudomonadota</taxon>
        <taxon>Gammaproteobacteria</taxon>
        <taxon>Oceanospirillales</taxon>
        <taxon>Endozoicomonadaceae</taxon>
        <taxon>Endozoicomonas</taxon>
    </lineage>
</organism>
<evidence type="ECO:0000256" key="6">
    <source>
        <dbReference type="ARBA" id="ARBA00022847"/>
    </source>
</evidence>
<keyword evidence="7 9" id="KW-1133">Transmembrane helix</keyword>
<proteinExistence type="inferred from homology"/>
<dbReference type="EMBL" id="JOKH01000004">
    <property type="protein sequence ID" value="KEQ16889.1"/>
    <property type="molecule type" value="Genomic_DNA"/>
</dbReference>
<feature type="transmembrane region" description="Helical" evidence="9">
    <location>
        <begin position="233"/>
        <end position="256"/>
    </location>
</feature>
<keyword evidence="3 9" id="KW-0813">Transport</keyword>
<dbReference type="FunFam" id="1.20.1740.10:FF:000004">
    <property type="entry name" value="Sodium:alanine symporter family protein"/>
    <property type="match status" value="1"/>
</dbReference>
<accession>A0A081NEL6</accession>
<protein>
    <submittedName>
        <fullName evidence="10">Sodium:alanine symporter</fullName>
    </submittedName>
</protein>
<dbReference type="InterPro" id="IPR001463">
    <property type="entry name" value="Na/Ala_symport"/>
</dbReference>
<evidence type="ECO:0000256" key="5">
    <source>
        <dbReference type="ARBA" id="ARBA00022692"/>
    </source>
</evidence>
<dbReference type="PROSITE" id="PS00873">
    <property type="entry name" value="NA_ALANINE_SYMP"/>
    <property type="match status" value="1"/>
</dbReference>
<keyword evidence="8 9" id="KW-0472">Membrane</keyword>
<dbReference type="STRING" id="1137799.GZ78_19745"/>
<dbReference type="GO" id="GO:0005283">
    <property type="term" value="F:amino acid:sodium symporter activity"/>
    <property type="evidence" value="ECO:0007669"/>
    <property type="project" value="InterPro"/>
</dbReference>
<evidence type="ECO:0000256" key="7">
    <source>
        <dbReference type="ARBA" id="ARBA00022989"/>
    </source>
</evidence>
<feature type="transmembrane region" description="Helical" evidence="9">
    <location>
        <begin position="206"/>
        <end position="227"/>
    </location>
</feature>
<keyword evidence="6 9" id="KW-0769">Symport</keyword>
<dbReference type="RefSeq" id="WP_034839133.1">
    <property type="nucleotide sequence ID" value="NZ_JOKH01000004.1"/>
</dbReference>
<dbReference type="AlphaFoldDB" id="A0A081NEL6"/>